<accession>A0A1I8IGY2</accession>
<evidence type="ECO:0000313" key="2">
    <source>
        <dbReference type="WBParaSite" id="maker-uti_cns_0012557-snap-gene-0.3-mRNA-1"/>
    </source>
</evidence>
<name>A0A1I8IGY2_9PLAT</name>
<dbReference type="AlphaFoldDB" id="A0A1I8IGY2"/>
<proteinExistence type="predicted"/>
<keyword evidence="1" id="KW-1185">Reference proteome</keyword>
<reference evidence="2" key="1">
    <citation type="submission" date="2016-11" db="UniProtKB">
        <authorList>
            <consortium name="WormBaseParasite"/>
        </authorList>
    </citation>
    <scope>IDENTIFICATION</scope>
</reference>
<sequence length="94" mass="10553">MPGPDDEPIHNGTLTVIRKIVPIYTWGFLLLVCFLFIMLLFAFLYMEQLLCFGYCKGRTCCDTKSSDKLDLDDSDSEDEETPVGYGKTARATTG</sequence>
<dbReference type="WBParaSite" id="maker-uti_cns_0012557-snap-gene-0.3-mRNA-1">
    <property type="protein sequence ID" value="maker-uti_cns_0012557-snap-gene-0.3-mRNA-1"/>
    <property type="gene ID" value="maker-uti_cns_0012557-snap-gene-0.3"/>
</dbReference>
<organism evidence="1 2">
    <name type="scientific">Macrostomum lignano</name>
    <dbReference type="NCBI Taxonomy" id="282301"/>
    <lineage>
        <taxon>Eukaryota</taxon>
        <taxon>Metazoa</taxon>
        <taxon>Spiralia</taxon>
        <taxon>Lophotrochozoa</taxon>
        <taxon>Platyhelminthes</taxon>
        <taxon>Rhabditophora</taxon>
        <taxon>Macrostomorpha</taxon>
        <taxon>Macrostomida</taxon>
        <taxon>Macrostomidae</taxon>
        <taxon>Macrostomum</taxon>
    </lineage>
</organism>
<dbReference type="Proteomes" id="UP000095280">
    <property type="component" value="Unplaced"/>
</dbReference>
<protein>
    <submittedName>
        <fullName evidence="2">Ion_trans domain-containing protein</fullName>
    </submittedName>
</protein>
<evidence type="ECO:0000313" key="1">
    <source>
        <dbReference type="Proteomes" id="UP000095280"/>
    </source>
</evidence>